<evidence type="ECO:0000256" key="1">
    <source>
        <dbReference type="ARBA" id="ARBA00023012"/>
    </source>
</evidence>
<evidence type="ECO:0000259" key="5">
    <source>
        <dbReference type="PROSITE" id="PS50930"/>
    </source>
</evidence>
<evidence type="ECO:0000259" key="4">
    <source>
        <dbReference type="PROSITE" id="PS50110"/>
    </source>
</evidence>
<dbReference type="Pfam" id="PF00072">
    <property type="entry name" value="Response_reg"/>
    <property type="match status" value="1"/>
</dbReference>
<dbReference type="InterPro" id="IPR011006">
    <property type="entry name" value="CheY-like_superfamily"/>
</dbReference>
<dbReference type="AlphaFoldDB" id="A0A7Z0QT50"/>
<evidence type="ECO:0000313" key="6">
    <source>
        <dbReference type="EMBL" id="NYZ62560.1"/>
    </source>
</evidence>
<feature type="modified residue" description="4-aspartylphosphate" evidence="3">
    <location>
        <position position="59"/>
    </location>
</feature>
<dbReference type="SMART" id="SM00850">
    <property type="entry name" value="LytTR"/>
    <property type="match status" value="1"/>
</dbReference>
<sequence length="255" mass="27936">MTPADITALIAEDEAPQRAALLDLLAAVWPALRVVAACEDGIAALQAAAEHRPRVAFLDIRMPGVGGLDVARAVVAGGGLVVFTTAYDDYAIRAFEAGAVDYLLKPVQPARLLQAVSRLQDRLQQAPQADLQTRVDELEARLRPQGERVIRWITAGIGDSVRMIGIDEVLFFQAQDKYVRVVTAEGEALIRTPVKELLAGLDPDVFWQVHRGTVVRVSTIHRVRRDELGKTRIELRGHGEALPVSAAFVHRFRGM</sequence>
<dbReference type="GO" id="GO:0006355">
    <property type="term" value="P:regulation of DNA-templated transcription"/>
    <property type="evidence" value="ECO:0007669"/>
    <property type="project" value="TreeGrafter"/>
</dbReference>
<dbReference type="GO" id="GO:0000976">
    <property type="term" value="F:transcription cis-regulatory region binding"/>
    <property type="evidence" value="ECO:0007669"/>
    <property type="project" value="TreeGrafter"/>
</dbReference>
<dbReference type="GO" id="GO:0032993">
    <property type="term" value="C:protein-DNA complex"/>
    <property type="evidence" value="ECO:0007669"/>
    <property type="project" value="TreeGrafter"/>
</dbReference>
<dbReference type="InterPro" id="IPR039420">
    <property type="entry name" value="WalR-like"/>
</dbReference>
<keyword evidence="7" id="KW-1185">Reference proteome</keyword>
<organism evidence="6 7">
    <name type="scientific">Luteimonas deserti</name>
    <dbReference type="NCBI Taxonomy" id="2752306"/>
    <lineage>
        <taxon>Bacteria</taxon>
        <taxon>Pseudomonadati</taxon>
        <taxon>Pseudomonadota</taxon>
        <taxon>Gammaproteobacteria</taxon>
        <taxon>Lysobacterales</taxon>
        <taxon>Lysobacteraceae</taxon>
        <taxon>Luteimonas</taxon>
    </lineage>
</organism>
<name>A0A7Z0QT50_9GAMM</name>
<dbReference type="InterPro" id="IPR007492">
    <property type="entry name" value="LytTR_DNA-bd_dom"/>
</dbReference>
<reference evidence="6 7" key="1">
    <citation type="submission" date="2020-07" db="EMBL/GenBank/DDBJ databases">
        <title>isolation of Luteimonas sp. SJ-16.</title>
        <authorList>
            <person name="Huang X.-X."/>
            <person name="Xu L."/>
            <person name="Sun J.-Q."/>
        </authorList>
    </citation>
    <scope>NUCLEOTIDE SEQUENCE [LARGE SCALE GENOMIC DNA]</scope>
    <source>
        <strain evidence="6 7">SJ-16</strain>
    </source>
</reference>
<dbReference type="PANTHER" id="PTHR48111">
    <property type="entry name" value="REGULATOR OF RPOS"/>
    <property type="match status" value="1"/>
</dbReference>
<evidence type="ECO:0000256" key="3">
    <source>
        <dbReference type="PROSITE-ProRule" id="PRU00169"/>
    </source>
</evidence>
<dbReference type="PROSITE" id="PS50930">
    <property type="entry name" value="HTH_LYTTR"/>
    <property type="match status" value="1"/>
</dbReference>
<evidence type="ECO:0000256" key="2">
    <source>
        <dbReference type="ARBA" id="ARBA00023125"/>
    </source>
</evidence>
<dbReference type="InterPro" id="IPR001789">
    <property type="entry name" value="Sig_transdc_resp-reg_receiver"/>
</dbReference>
<dbReference type="GO" id="GO:0005829">
    <property type="term" value="C:cytosol"/>
    <property type="evidence" value="ECO:0007669"/>
    <property type="project" value="TreeGrafter"/>
</dbReference>
<keyword evidence="2" id="KW-0238">DNA-binding</keyword>
<comment type="caution">
    <text evidence="6">The sequence shown here is derived from an EMBL/GenBank/DDBJ whole genome shotgun (WGS) entry which is preliminary data.</text>
</comment>
<proteinExistence type="predicted"/>
<dbReference type="PANTHER" id="PTHR48111:SF69">
    <property type="entry name" value="RESPONSE REGULATOR RECEIVER"/>
    <property type="match status" value="1"/>
</dbReference>
<keyword evidence="1" id="KW-0902">Two-component regulatory system</keyword>
<dbReference type="Gene3D" id="2.40.50.1020">
    <property type="entry name" value="LytTr DNA-binding domain"/>
    <property type="match status" value="1"/>
</dbReference>
<gene>
    <name evidence="6" type="ORF">H0E82_07245</name>
</gene>
<dbReference type="EMBL" id="JACCJZ010000013">
    <property type="protein sequence ID" value="NYZ62560.1"/>
    <property type="molecule type" value="Genomic_DNA"/>
</dbReference>
<feature type="domain" description="HTH LytTR-type" evidence="5">
    <location>
        <begin position="153"/>
        <end position="255"/>
    </location>
</feature>
<keyword evidence="3" id="KW-0597">Phosphoprotein</keyword>
<protein>
    <submittedName>
        <fullName evidence="6">Response regulator transcription factor</fullName>
    </submittedName>
</protein>
<evidence type="ECO:0000313" key="7">
    <source>
        <dbReference type="Proteomes" id="UP000589896"/>
    </source>
</evidence>
<feature type="domain" description="Response regulatory" evidence="4">
    <location>
        <begin position="7"/>
        <end position="120"/>
    </location>
</feature>
<dbReference type="GO" id="GO:0000156">
    <property type="term" value="F:phosphorelay response regulator activity"/>
    <property type="evidence" value="ECO:0007669"/>
    <property type="project" value="TreeGrafter"/>
</dbReference>
<dbReference type="RefSeq" id="WP_180544766.1">
    <property type="nucleotide sequence ID" value="NZ_JACCJZ010000013.1"/>
</dbReference>
<dbReference type="Gene3D" id="3.40.50.2300">
    <property type="match status" value="1"/>
</dbReference>
<dbReference type="SUPFAM" id="SSF52172">
    <property type="entry name" value="CheY-like"/>
    <property type="match status" value="1"/>
</dbReference>
<dbReference type="SMART" id="SM00448">
    <property type="entry name" value="REC"/>
    <property type="match status" value="1"/>
</dbReference>
<dbReference type="Proteomes" id="UP000589896">
    <property type="component" value="Unassembled WGS sequence"/>
</dbReference>
<accession>A0A7Z0QT50</accession>
<dbReference type="Pfam" id="PF04397">
    <property type="entry name" value="LytTR"/>
    <property type="match status" value="1"/>
</dbReference>
<dbReference type="PROSITE" id="PS50110">
    <property type="entry name" value="RESPONSE_REGULATORY"/>
    <property type="match status" value="1"/>
</dbReference>